<feature type="transmembrane region" description="Helical" evidence="7">
    <location>
        <begin position="383"/>
        <end position="403"/>
    </location>
</feature>
<comment type="caution">
    <text evidence="8">The sequence shown here is derived from an EMBL/GenBank/DDBJ whole genome shotgun (WGS) entry which is preliminary data.</text>
</comment>
<dbReference type="AlphaFoldDB" id="A0A2U1CGL4"/>
<feature type="transmembrane region" description="Helical" evidence="7">
    <location>
        <begin position="116"/>
        <end position="138"/>
    </location>
</feature>
<reference evidence="8 9" key="1">
    <citation type="submission" date="2018-04" db="EMBL/GenBank/DDBJ databases">
        <title>Genomic Encyclopedia of Type Strains, Phase IV (KMG-IV): sequencing the most valuable type-strain genomes for metagenomic binning, comparative biology and taxonomic classification.</title>
        <authorList>
            <person name="Goeker M."/>
        </authorList>
    </citation>
    <scope>NUCLEOTIDE SEQUENCE [LARGE SCALE GENOMIC DNA]</scope>
    <source>
        <strain evidence="8 9">DSM 26588</strain>
    </source>
</reference>
<protein>
    <submittedName>
        <fullName evidence="8">Putative MATE family efflux protein</fullName>
    </submittedName>
</protein>
<name>A0A2U1CGL4_9FIRM</name>
<evidence type="ECO:0000256" key="2">
    <source>
        <dbReference type="ARBA" id="ARBA00022448"/>
    </source>
</evidence>
<feature type="transmembrane region" description="Helical" evidence="7">
    <location>
        <begin position="213"/>
        <end position="238"/>
    </location>
</feature>
<accession>A0A2U1CGL4</accession>
<dbReference type="EMBL" id="QEKK01000001">
    <property type="protein sequence ID" value="PVY60052.1"/>
    <property type="molecule type" value="Genomic_DNA"/>
</dbReference>
<evidence type="ECO:0000256" key="3">
    <source>
        <dbReference type="ARBA" id="ARBA00022475"/>
    </source>
</evidence>
<feature type="transmembrane region" description="Helical" evidence="7">
    <location>
        <begin position="338"/>
        <end position="363"/>
    </location>
</feature>
<dbReference type="PANTHER" id="PTHR43823:SF3">
    <property type="entry name" value="MULTIDRUG EXPORT PROTEIN MEPA"/>
    <property type="match status" value="1"/>
</dbReference>
<evidence type="ECO:0000256" key="6">
    <source>
        <dbReference type="ARBA" id="ARBA00023136"/>
    </source>
</evidence>
<feature type="transmembrane region" description="Helical" evidence="7">
    <location>
        <begin position="158"/>
        <end position="175"/>
    </location>
</feature>
<feature type="transmembrane region" description="Helical" evidence="7">
    <location>
        <begin position="77"/>
        <end position="104"/>
    </location>
</feature>
<dbReference type="InterPro" id="IPR051327">
    <property type="entry name" value="MATE_MepA_subfamily"/>
</dbReference>
<dbReference type="GO" id="GO:0005886">
    <property type="term" value="C:plasma membrane"/>
    <property type="evidence" value="ECO:0007669"/>
    <property type="project" value="UniProtKB-SubCell"/>
</dbReference>
<proteinExistence type="predicted"/>
<keyword evidence="6 7" id="KW-0472">Membrane</keyword>
<sequence>MLDYRVTRWFSIPLAIFLCKRVNALNSALDREYGFWSLFRFALPTIIMMIFMSLYTIVDGIFVSRFVGSSALSAVNIVYPLVSVVIGLGVMLATGGSAVVARKLGEGDEETACRDLTLLVLTGAALGTLFSLLGLAFSAPMSRLLGASDALLNYCADYLRILLLFAPASILQLLFQSFFVTAGRPGLGLGLTVCSGLTNAVLDYAFIVPLDMGITGAALATAAGYCVTALAGMGFFALRGKGLRFRRPRWESRMLLYACGNGSSEMVTNLSNAVITFLFNQLMLSLLGEDGVAAITIVLYAQFLLTALYMGFSMGVAPVISFNYGAANHARLQRVFRCCLGFIALSSALVFGASLGLAELVVAVFSPAGTAVHAIALDGFYKFAPAFLFAGLNLFASALFTALSDGLVSAVISFARTFGFLLLALLLLPGVLGVDGVWIAVPFAELACWALSIGFLAAKRNKYHYV</sequence>
<feature type="transmembrane region" description="Helical" evidence="7">
    <location>
        <begin position="410"/>
        <end position="431"/>
    </location>
</feature>
<keyword evidence="3" id="KW-1003">Cell membrane</keyword>
<dbReference type="GO" id="GO:0042910">
    <property type="term" value="F:xenobiotic transmembrane transporter activity"/>
    <property type="evidence" value="ECO:0007669"/>
    <property type="project" value="InterPro"/>
</dbReference>
<dbReference type="InterPro" id="IPR002528">
    <property type="entry name" value="MATE_fam"/>
</dbReference>
<feature type="transmembrane region" description="Helical" evidence="7">
    <location>
        <begin position="254"/>
        <end position="279"/>
    </location>
</feature>
<evidence type="ECO:0000256" key="4">
    <source>
        <dbReference type="ARBA" id="ARBA00022692"/>
    </source>
</evidence>
<dbReference type="PANTHER" id="PTHR43823">
    <property type="entry name" value="SPORULATION PROTEIN YKVU"/>
    <property type="match status" value="1"/>
</dbReference>
<evidence type="ECO:0000313" key="9">
    <source>
        <dbReference type="Proteomes" id="UP000245778"/>
    </source>
</evidence>
<feature type="transmembrane region" description="Helical" evidence="7">
    <location>
        <begin position="299"/>
        <end position="326"/>
    </location>
</feature>
<keyword evidence="5 7" id="KW-1133">Transmembrane helix</keyword>
<dbReference type="Proteomes" id="UP000245778">
    <property type="component" value="Unassembled WGS sequence"/>
</dbReference>
<dbReference type="PIRSF" id="PIRSF006603">
    <property type="entry name" value="DinF"/>
    <property type="match status" value="1"/>
</dbReference>
<feature type="transmembrane region" description="Helical" evidence="7">
    <location>
        <begin position="437"/>
        <end position="458"/>
    </location>
</feature>
<keyword evidence="2" id="KW-0813">Transport</keyword>
<feature type="transmembrane region" description="Helical" evidence="7">
    <location>
        <begin position="35"/>
        <end position="57"/>
    </location>
</feature>
<gene>
    <name evidence="8" type="ORF">C7373_101568</name>
</gene>
<evidence type="ECO:0000313" key="8">
    <source>
        <dbReference type="EMBL" id="PVY60052.1"/>
    </source>
</evidence>
<evidence type="ECO:0000256" key="7">
    <source>
        <dbReference type="SAM" id="Phobius"/>
    </source>
</evidence>
<evidence type="ECO:0000256" key="1">
    <source>
        <dbReference type="ARBA" id="ARBA00004651"/>
    </source>
</evidence>
<dbReference type="GO" id="GO:0015297">
    <property type="term" value="F:antiporter activity"/>
    <property type="evidence" value="ECO:0007669"/>
    <property type="project" value="InterPro"/>
</dbReference>
<evidence type="ECO:0000256" key="5">
    <source>
        <dbReference type="ARBA" id="ARBA00022989"/>
    </source>
</evidence>
<dbReference type="InterPro" id="IPR048279">
    <property type="entry name" value="MdtK-like"/>
</dbReference>
<feature type="transmembrane region" description="Helical" evidence="7">
    <location>
        <begin position="187"/>
        <end position="207"/>
    </location>
</feature>
<comment type="subcellular location">
    <subcellularLocation>
        <location evidence="1">Cell membrane</location>
        <topology evidence="1">Multi-pass membrane protein</topology>
    </subcellularLocation>
</comment>
<organism evidence="8 9">
    <name type="scientific">Intestinimonas butyriciproducens</name>
    <dbReference type="NCBI Taxonomy" id="1297617"/>
    <lineage>
        <taxon>Bacteria</taxon>
        <taxon>Bacillati</taxon>
        <taxon>Bacillota</taxon>
        <taxon>Clostridia</taxon>
        <taxon>Eubacteriales</taxon>
        <taxon>Intestinimonas</taxon>
    </lineage>
</organism>
<keyword evidence="4 7" id="KW-0812">Transmembrane</keyword>
<dbReference type="Pfam" id="PF01554">
    <property type="entry name" value="MatE"/>
    <property type="match status" value="2"/>
</dbReference>